<keyword evidence="1" id="KW-0614">Plasmid</keyword>
<evidence type="ECO:0000313" key="1">
    <source>
        <dbReference type="EMBL" id="QCL09975.1"/>
    </source>
</evidence>
<proteinExistence type="predicted"/>
<name>A0A7S4ZTV5_RHIRH</name>
<accession>A0A7S4ZTV5</accession>
<dbReference type="AlphaFoldDB" id="A0A7S4ZTV5"/>
<protein>
    <submittedName>
        <fullName evidence="1">Uncharacterized protein</fullName>
    </submittedName>
</protein>
<dbReference type="EMBL" id="MK318972">
    <property type="protein sequence ID" value="QCL09975.1"/>
    <property type="molecule type" value="Genomic_DNA"/>
</dbReference>
<sequence>MISSDERARGKIEAEPFGGSVKKIWLPSKMSALRNARTTNFALPKKMEV</sequence>
<geneLocation type="plasmid" evidence="1">
    <name>pColt5.8b</name>
</geneLocation>
<gene>
    <name evidence="1" type="ORF">pC5.8b_485</name>
</gene>
<organism evidence="1">
    <name type="scientific">Rhizobium rhizogenes</name>
    <name type="common">Agrobacterium rhizogenes</name>
    <dbReference type="NCBI Taxonomy" id="359"/>
    <lineage>
        <taxon>Bacteria</taxon>
        <taxon>Pseudomonadati</taxon>
        <taxon>Pseudomonadota</taxon>
        <taxon>Alphaproteobacteria</taxon>
        <taxon>Hyphomicrobiales</taxon>
        <taxon>Rhizobiaceae</taxon>
        <taxon>Rhizobium/Agrobacterium group</taxon>
        <taxon>Rhizobium</taxon>
    </lineage>
</organism>
<reference evidence="1" key="1">
    <citation type="submission" date="2018-12" db="EMBL/GenBank/DDBJ databases">
        <title>Three Rhizobium rhizogenes strains isolated from the same crown gall tumor carry diverse plasmids.</title>
        <authorList>
            <person name="Pulawska J."/>
            <person name="Kuzmanovic N."/>
        </authorList>
    </citation>
    <scope>NUCLEOTIDE SEQUENCE</scope>
    <source>
        <strain evidence="1">Colt5.8</strain>
        <plasmid evidence="1">pColt5.8b</plasmid>
    </source>
</reference>